<accession>A0AAD8R2B9</accession>
<sequence>MPDEEPSEGAAKTVSVEDFNSLKSSMEAQMESMKKMIAELLAPALPKAPSVEVKDTGALDEGEASDLPSSTKPVEGDNLNTITSPRGTSGGESYNRVAPPFLSPDIPVPHPHLNIRGDPPKFSVDNFDTWQFEFRSHVCSASNELWRIILEGFKPYNPDKLTRREAIDSQLNNTALHMIQTSVGTPELHRVRNYTTAKEAWDGLAASCIGSESTRRNKYNALKNKAEGFMRLPDEDHEVMYGRLLTVADAFRLIGATHINDSWIKEKYIECMMPFVPIDVKTLVGRECYSSLTSQQVVHEMQALKVLEETSHDSRNRALGMAKGSNLALVVNSGEEVIPQESYRASWSMSYPEDLQCHYHDHMAFHAKSFWVDPSKAKEDNIKRNNKSGFTSFGPKTRSCYNCDDKRHFIAECPYENRELHNGRLIPKDKSKDSKGKYSKAPNKKFYNNKTKKGKRPSRVVLVTREEYSSDEVESSSGDEDEESSKELAAIVTTNIPSSSLFESPNENPHIKNAHCFMARSSLDTPIVLSTQEEYTSGDDDVDDEEDATSNGLVALASLSTNSSSPSESPNEVILVEEESCLMAKSSEVSSPSPSMPNMSSDLGVDDASLKVKQEMLDFDDFILNLQDQAHEIEQPQAIEEAQVQGQDGDPNDQVDQVTPPRPRKTKEEIEARRLARRERNLELRGHTHDKVLGDVRAKVSTRRQLANFSHHHAYISLVEPKKVFEALEDSDWLEAMHEELNNFKRNKVWTLVKKPKECRNVIGTKWIFKNKQDEFGNVVRNKARLVAQGFSQVEGIDFGETYAPVARLESIVYVKQPPGFEDLNFPNHVYKLDKALYGLKQAPRAWFEMSMMGEMKFFLGFEIKQLREGTFINQAKYLQDMLKRFKMTEMKGVATPMVTKCHLALDPNGGASRGGRRRSRHDRSSDEYAPNAPRKSVTSRRKNKDVRENYKAMDPVSYSAIRLKNWYEDVPRDEEIEGRRYWCMEQEFIYKDIYEPMKNLRPMQAIDVDILAENNHFEDAIWVAGRMGLLDIMKIQCDYSPDLERNYTLDVMDFIFHEIHDAMVSRTTIPYAPYIQLLINNSVAVVGVDLSGYPLVKHHVKKAYRLKPVSSAVPAPDTFMGDARSSGFAPARHRDVPAMRKQVTRLSWFQRHILCMNIEIHKENYAASRERSEIKHTQAVILHKLSGDQGPPPQPPAHQGYSGWHSAQVPWSDLDDCLQRSNTSRRSPDAPDTDEEEEEAAYESDDDDASE</sequence>
<dbReference type="AlphaFoldDB" id="A0AAD8R2B9"/>
<name>A0AAD8R2B9_LOLMU</name>
<feature type="region of interest" description="Disordered" evidence="1">
    <location>
        <begin position="905"/>
        <end position="947"/>
    </location>
</feature>
<keyword evidence="4" id="KW-1185">Reference proteome</keyword>
<feature type="region of interest" description="Disordered" evidence="1">
    <location>
        <begin position="424"/>
        <end position="486"/>
    </location>
</feature>
<dbReference type="EMBL" id="JAUUTY010000007">
    <property type="protein sequence ID" value="KAK1613448.1"/>
    <property type="molecule type" value="Genomic_DNA"/>
</dbReference>
<evidence type="ECO:0000259" key="2">
    <source>
        <dbReference type="Pfam" id="PF07727"/>
    </source>
</evidence>
<feature type="domain" description="Reverse transcriptase Ty1/copia-type" evidence="2">
    <location>
        <begin position="747"/>
        <end position="812"/>
    </location>
</feature>
<reference evidence="3" key="1">
    <citation type="submission" date="2023-07" db="EMBL/GenBank/DDBJ databases">
        <title>A chromosome-level genome assembly of Lolium multiflorum.</title>
        <authorList>
            <person name="Chen Y."/>
            <person name="Copetti D."/>
            <person name="Kolliker R."/>
            <person name="Studer B."/>
        </authorList>
    </citation>
    <scope>NUCLEOTIDE SEQUENCE</scope>
    <source>
        <strain evidence="3">02402/16</strain>
        <tissue evidence="3">Leaf</tissue>
    </source>
</reference>
<feature type="region of interest" description="Disordered" evidence="1">
    <location>
        <begin position="1186"/>
        <end position="1252"/>
    </location>
</feature>
<feature type="region of interest" description="Disordered" evidence="1">
    <location>
        <begin position="45"/>
        <end position="92"/>
    </location>
</feature>
<evidence type="ECO:0000313" key="3">
    <source>
        <dbReference type="EMBL" id="KAK1613448.1"/>
    </source>
</evidence>
<feature type="region of interest" description="Disordered" evidence="1">
    <location>
        <begin position="642"/>
        <end position="670"/>
    </location>
</feature>
<feature type="compositionally biased region" description="Acidic residues" evidence="1">
    <location>
        <begin position="469"/>
        <end position="484"/>
    </location>
</feature>
<evidence type="ECO:0000313" key="4">
    <source>
        <dbReference type="Proteomes" id="UP001231189"/>
    </source>
</evidence>
<dbReference type="Pfam" id="PF07727">
    <property type="entry name" value="RVT_2"/>
    <property type="match status" value="2"/>
</dbReference>
<gene>
    <name evidence="3" type="ORF">QYE76_037121</name>
</gene>
<comment type="caution">
    <text evidence="3">The sequence shown here is derived from an EMBL/GenBank/DDBJ whole genome shotgun (WGS) entry which is preliminary data.</text>
</comment>
<feature type="domain" description="Reverse transcriptase Ty1/copia-type" evidence="2">
    <location>
        <begin position="813"/>
        <end position="848"/>
    </location>
</feature>
<feature type="compositionally biased region" description="Acidic residues" evidence="1">
    <location>
        <begin position="1232"/>
        <end position="1252"/>
    </location>
</feature>
<protein>
    <recommendedName>
        <fullName evidence="2">Reverse transcriptase Ty1/copia-type domain-containing protein</fullName>
    </recommendedName>
</protein>
<feature type="compositionally biased region" description="Polar residues" evidence="1">
    <location>
        <begin position="67"/>
        <end position="87"/>
    </location>
</feature>
<proteinExistence type="predicted"/>
<evidence type="ECO:0000256" key="1">
    <source>
        <dbReference type="SAM" id="MobiDB-lite"/>
    </source>
</evidence>
<organism evidence="3 4">
    <name type="scientific">Lolium multiflorum</name>
    <name type="common">Italian ryegrass</name>
    <name type="synonym">Lolium perenne subsp. multiflorum</name>
    <dbReference type="NCBI Taxonomy" id="4521"/>
    <lineage>
        <taxon>Eukaryota</taxon>
        <taxon>Viridiplantae</taxon>
        <taxon>Streptophyta</taxon>
        <taxon>Embryophyta</taxon>
        <taxon>Tracheophyta</taxon>
        <taxon>Spermatophyta</taxon>
        <taxon>Magnoliopsida</taxon>
        <taxon>Liliopsida</taxon>
        <taxon>Poales</taxon>
        <taxon>Poaceae</taxon>
        <taxon>BOP clade</taxon>
        <taxon>Pooideae</taxon>
        <taxon>Poodae</taxon>
        <taxon>Poeae</taxon>
        <taxon>Poeae Chloroplast Group 2 (Poeae type)</taxon>
        <taxon>Loliodinae</taxon>
        <taxon>Loliinae</taxon>
        <taxon>Lolium</taxon>
    </lineage>
</organism>
<feature type="compositionally biased region" description="Basic and acidic residues" evidence="1">
    <location>
        <begin position="424"/>
        <end position="436"/>
    </location>
</feature>
<dbReference type="Proteomes" id="UP001231189">
    <property type="component" value="Unassembled WGS sequence"/>
</dbReference>
<dbReference type="InterPro" id="IPR013103">
    <property type="entry name" value="RVT_2"/>
</dbReference>